<dbReference type="Proteomes" id="UP000308600">
    <property type="component" value="Unassembled WGS sequence"/>
</dbReference>
<proteinExistence type="predicted"/>
<organism evidence="1 2">
    <name type="scientific">Pluteus cervinus</name>
    <dbReference type="NCBI Taxonomy" id="181527"/>
    <lineage>
        <taxon>Eukaryota</taxon>
        <taxon>Fungi</taxon>
        <taxon>Dikarya</taxon>
        <taxon>Basidiomycota</taxon>
        <taxon>Agaricomycotina</taxon>
        <taxon>Agaricomycetes</taxon>
        <taxon>Agaricomycetidae</taxon>
        <taxon>Agaricales</taxon>
        <taxon>Pluteineae</taxon>
        <taxon>Pluteaceae</taxon>
        <taxon>Pluteus</taxon>
    </lineage>
</organism>
<evidence type="ECO:0000313" key="1">
    <source>
        <dbReference type="EMBL" id="TFK62843.1"/>
    </source>
</evidence>
<name>A0ACD3AAF5_9AGAR</name>
<gene>
    <name evidence="1" type="ORF">BDN72DRAFT_902900</name>
</gene>
<keyword evidence="2" id="KW-1185">Reference proteome</keyword>
<evidence type="ECO:0000313" key="2">
    <source>
        <dbReference type="Proteomes" id="UP000308600"/>
    </source>
</evidence>
<accession>A0ACD3AAF5</accession>
<sequence length="343" mass="39088">MRLEVFRHVRDLSQRSIDALITLCHVCQQWRADVLGAPTLWSSIHNHSFVSYNLNLVRFVLQDILGTHRTLLSVRLGFNCDAEILHFVLKGFAMRIVCLSFGAHDGPLQLGFNTSSRVLATELPKTGSTLQELQLCDVKIPASAFDGDFRNFRTLKLSYCTFRWRFNSLTTLRTLAIYYPGTRADWQIITLLLVQLTQLEDFSFSQALSLGKDVDLAVPVSLTKVAIPFNPPSLSIFRVSENTIHSMMHLFHQLRFPPNQLKELDVSINYHRYNSDYEVEDVPSMERQFRTLFSTWFGPEPFPNNSRCADGCCLTFAYGKTDVRLCVEKPYRGTGDESGSEEG</sequence>
<reference evidence="1 2" key="1">
    <citation type="journal article" date="2019" name="Nat. Ecol. Evol.">
        <title>Megaphylogeny resolves global patterns of mushroom evolution.</title>
        <authorList>
            <person name="Varga T."/>
            <person name="Krizsan K."/>
            <person name="Foldi C."/>
            <person name="Dima B."/>
            <person name="Sanchez-Garcia M."/>
            <person name="Sanchez-Ramirez S."/>
            <person name="Szollosi G.J."/>
            <person name="Szarkandi J.G."/>
            <person name="Papp V."/>
            <person name="Albert L."/>
            <person name="Andreopoulos W."/>
            <person name="Angelini C."/>
            <person name="Antonin V."/>
            <person name="Barry K.W."/>
            <person name="Bougher N.L."/>
            <person name="Buchanan P."/>
            <person name="Buyck B."/>
            <person name="Bense V."/>
            <person name="Catcheside P."/>
            <person name="Chovatia M."/>
            <person name="Cooper J."/>
            <person name="Damon W."/>
            <person name="Desjardin D."/>
            <person name="Finy P."/>
            <person name="Geml J."/>
            <person name="Haridas S."/>
            <person name="Hughes K."/>
            <person name="Justo A."/>
            <person name="Karasinski D."/>
            <person name="Kautmanova I."/>
            <person name="Kiss B."/>
            <person name="Kocsube S."/>
            <person name="Kotiranta H."/>
            <person name="LaButti K.M."/>
            <person name="Lechner B.E."/>
            <person name="Liimatainen K."/>
            <person name="Lipzen A."/>
            <person name="Lukacs Z."/>
            <person name="Mihaltcheva S."/>
            <person name="Morgado L.N."/>
            <person name="Niskanen T."/>
            <person name="Noordeloos M.E."/>
            <person name="Ohm R.A."/>
            <person name="Ortiz-Santana B."/>
            <person name="Ovrebo C."/>
            <person name="Racz N."/>
            <person name="Riley R."/>
            <person name="Savchenko A."/>
            <person name="Shiryaev A."/>
            <person name="Soop K."/>
            <person name="Spirin V."/>
            <person name="Szebenyi C."/>
            <person name="Tomsovsky M."/>
            <person name="Tulloss R.E."/>
            <person name="Uehling J."/>
            <person name="Grigoriev I.V."/>
            <person name="Vagvolgyi C."/>
            <person name="Papp T."/>
            <person name="Martin F.M."/>
            <person name="Miettinen O."/>
            <person name="Hibbett D.S."/>
            <person name="Nagy L.G."/>
        </authorList>
    </citation>
    <scope>NUCLEOTIDE SEQUENCE [LARGE SCALE GENOMIC DNA]</scope>
    <source>
        <strain evidence="1 2">NL-1719</strain>
    </source>
</reference>
<protein>
    <submittedName>
        <fullName evidence="1">Uncharacterized protein</fullName>
    </submittedName>
</protein>
<dbReference type="EMBL" id="ML208556">
    <property type="protein sequence ID" value="TFK62843.1"/>
    <property type="molecule type" value="Genomic_DNA"/>
</dbReference>